<comment type="cofactor">
    <cofactor evidence="1">
        <name>Mg(2+)</name>
        <dbReference type="ChEBI" id="CHEBI:18420"/>
    </cofactor>
</comment>
<dbReference type="SUPFAM" id="SSF63829">
    <property type="entry name" value="Calcium-dependent phosphotriesterase"/>
    <property type="match status" value="3"/>
</dbReference>
<dbReference type="SUPFAM" id="SSF141868">
    <property type="entry name" value="EAL domain-like"/>
    <property type="match status" value="1"/>
</dbReference>
<dbReference type="InterPro" id="IPR015943">
    <property type="entry name" value="WD40/YVTN_repeat-like_dom_sf"/>
</dbReference>
<feature type="signal peptide" evidence="5">
    <location>
        <begin position="1"/>
        <end position="25"/>
    </location>
</feature>
<dbReference type="Pfam" id="PF00563">
    <property type="entry name" value="EAL"/>
    <property type="match status" value="1"/>
</dbReference>
<dbReference type="SMART" id="SM00086">
    <property type="entry name" value="PAC"/>
    <property type="match status" value="2"/>
</dbReference>
<dbReference type="SMART" id="SM00052">
    <property type="entry name" value="EAL"/>
    <property type="match status" value="1"/>
</dbReference>
<dbReference type="FunFam" id="3.20.20.450:FF:000001">
    <property type="entry name" value="Cyclic di-GMP phosphodiesterase yahA"/>
    <property type="match status" value="1"/>
</dbReference>
<gene>
    <name evidence="10" type="ORF">HC757_08070</name>
</gene>
<evidence type="ECO:0000256" key="4">
    <source>
        <dbReference type="ARBA" id="ARBA00051114"/>
    </source>
</evidence>
<dbReference type="Pfam" id="PF07495">
    <property type="entry name" value="Y_Y_Y"/>
    <property type="match status" value="1"/>
</dbReference>
<feature type="domain" description="PAS" evidence="6">
    <location>
        <begin position="945"/>
        <end position="1016"/>
    </location>
</feature>
<evidence type="ECO:0000256" key="3">
    <source>
        <dbReference type="ARBA" id="ARBA00022636"/>
    </source>
</evidence>
<dbReference type="GO" id="GO:0071111">
    <property type="term" value="F:cyclic-guanylate-specific phosphodiesterase activity"/>
    <property type="evidence" value="ECO:0007669"/>
    <property type="project" value="UniProtKB-EC"/>
</dbReference>
<dbReference type="FunFam" id="3.30.70.270:FF:000001">
    <property type="entry name" value="Diguanylate cyclase domain protein"/>
    <property type="match status" value="1"/>
</dbReference>
<dbReference type="CDD" id="cd01948">
    <property type="entry name" value="EAL"/>
    <property type="match status" value="1"/>
</dbReference>
<dbReference type="InterPro" id="IPR035919">
    <property type="entry name" value="EAL_sf"/>
</dbReference>
<organism evidence="10 11">
    <name type="scientific">Shewanella salipaludis</name>
    <dbReference type="NCBI Taxonomy" id="2723052"/>
    <lineage>
        <taxon>Bacteria</taxon>
        <taxon>Pseudomonadati</taxon>
        <taxon>Pseudomonadota</taxon>
        <taxon>Gammaproteobacteria</taxon>
        <taxon>Alteromonadales</taxon>
        <taxon>Shewanellaceae</taxon>
        <taxon>Shewanella</taxon>
    </lineage>
</organism>
<evidence type="ECO:0000259" key="9">
    <source>
        <dbReference type="PROSITE" id="PS50887"/>
    </source>
</evidence>
<dbReference type="EC" id="3.1.4.52" evidence="2"/>
<dbReference type="InterPro" id="IPR011110">
    <property type="entry name" value="Reg_prop"/>
</dbReference>
<dbReference type="Proteomes" id="UP000737113">
    <property type="component" value="Unassembled WGS sequence"/>
</dbReference>
<dbReference type="Pfam" id="PF00990">
    <property type="entry name" value="GGDEF"/>
    <property type="match status" value="1"/>
</dbReference>
<dbReference type="InterPro" id="IPR029787">
    <property type="entry name" value="Nucleotide_cyclase"/>
</dbReference>
<dbReference type="SMART" id="SM00091">
    <property type="entry name" value="PAS"/>
    <property type="match status" value="1"/>
</dbReference>
<dbReference type="PANTHER" id="PTHR44757:SF2">
    <property type="entry name" value="BIOFILM ARCHITECTURE MAINTENANCE PROTEIN MBAA"/>
    <property type="match status" value="1"/>
</dbReference>
<dbReference type="PROSITE" id="PS50887">
    <property type="entry name" value="GGDEF"/>
    <property type="match status" value="1"/>
</dbReference>
<feature type="domain" description="EAL" evidence="8">
    <location>
        <begin position="1244"/>
        <end position="1497"/>
    </location>
</feature>
<evidence type="ECO:0000313" key="10">
    <source>
        <dbReference type="EMBL" id="NMH65128.1"/>
    </source>
</evidence>
<accession>A0A972FXM2</accession>
<sequence length="1498" mass="166863">MRIFLYFHVLLSWTFLALYAPAAVAAPVLPSVLKFEHLTSQDGLNQNTITSLFMDKAGMLWAGTQDGLHSYNGNDFRVFLHSSQDPDSISESYVTDIIQDGDGFLWVATLSHGLNRLDLNTGKFQHFDKAQGLDDPRVTRLGVTGDTLWIGTETGLYTLSLHNDSIKRLELGNSQTPKITSLANAANTYLLVGTQEDGAFAISSNKITQLGLPQGLPVNQIRATSLYSVWFALKNQLWHYSLETKQAELVWQQTPSATDVANITDFSVSATGDIWAISPGKGLIQIDNAGTHLHVKYHMNAPQRGSSLSDSNMSRLLLDHSGTLWIGGLYSGIDRVSLDKQHFEYFFENNNINPRQNNNIRALFRAANGDLWIGTDGGGLKSLPHDGDDYLHHNALFARALGLKETELKLIIRDIAQDRQGRLWFASNYGVAVLAPDGDFSLLSLEDDGLGRQQDELVRNLEFDAEGRLWVATARELYVKPADRDEFRQFTFASLPEFDAETNQIIIVRALGSRLWLGTFNGLVSLDPDTGAGRMFHQEGDSNLGLSNDRIRDIIQGRNGDIWVASHGGLSRLRPQAEGYRFTHYNGAQGLPSDTVYAMLEDSQGDIWLSSNAGISRLSPDGSIITFNELEGLQALEYNGAVAMADDNGDLWFGGIRGINRFNPAQIPSHRTANPPTLTGYKIAGHAHRLLDLSQPPVIEMQFDDQVIGFEVGSLDFSYPGQYLFDYRLEGFDSQWHTLHNTSEITYTNLPPGDYTLRVRQGLQYNAPGEETLEVKLKVLAPFYLTQLAYGLYWLTGLALLLGFSLLQRRKRLRQREFETSIRASEERLKLALWASGDGMWDWSISKDQVYRTNMAPLSAYGSGTQTLIDNIYPEDRARVRQALTDHLEGKSAFYEAEYRIEQQPGELIWLLDRGKVVETDGNQQPVRMAGTHKDITSRKLTENELRLSSQVLQSMNEAVVVGDLNFRICSVNPAFSAITGFSQQEVYNQHFLFLALGKRQRQSYLNIERQLLRHKHWAGEIKIRTRNRKSILIWLEINQVIDNKGETSHFVAVFTDITDRKKAEEDLRFLASFDTLTGLPNRTLFQDRLNHAITQAHRAGTIVALFFLDLDRFKHVNDSMGHHVGDMLLKSVALRLQNAIREGDTVARLGGDEFTIILEGINQAKAATVVAEKVLRAFQAPFLLDDNTVTISPSIGISLYPNDADNSAALIKYADTAMYHAKASGRNNFQFYTSSLNEYAVRHVQLEAGLKLAIQRNEFHLVYQPKFNVIDGTLSGLEALLRWESPELGNISPAEFIPLAEETGIITQIGQWAIHHACSQLASWHEQGYTNVAVAVNLSARQLKADIISTIEVALAVSGLAASALELELTESMIMATPQDSVAILTQLKALGLSIAVDDFGTGYSSLSYLKRLPLDTLKIDREFVRDISNDPDDAAITSAIIALAHSLDLKVVAEGVETQEQLNFLAGEGCDQVQGFLFSRPLPASQCLELFKAGKW</sequence>
<dbReference type="InterPro" id="IPR035965">
    <property type="entry name" value="PAS-like_dom_sf"/>
</dbReference>
<dbReference type="Pfam" id="PF07494">
    <property type="entry name" value="Reg_prop"/>
    <property type="match status" value="6"/>
</dbReference>
<dbReference type="NCBIfam" id="TIGR00254">
    <property type="entry name" value="GGDEF"/>
    <property type="match status" value="1"/>
</dbReference>
<reference evidence="10" key="1">
    <citation type="submission" date="2020-04" db="EMBL/GenBank/DDBJ databases">
        <title>Description of Shewanella salipaludis sp. nov., isolated from a salt marsh.</title>
        <authorList>
            <person name="Park S."/>
            <person name="Yoon J.-H."/>
        </authorList>
    </citation>
    <scope>NUCLEOTIDE SEQUENCE</scope>
    <source>
        <strain evidence="10">SHSM-M6</strain>
    </source>
</reference>
<dbReference type="InterPro" id="IPR001610">
    <property type="entry name" value="PAC"/>
</dbReference>
<feature type="domain" description="PAC" evidence="7">
    <location>
        <begin position="895"/>
        <end position="948"/>
    </location>
</feature>
<dbReference type="InterPro" id="IPR052155">
    <property type="entry name" value="Biofilm_reg_signaling"/>
</dbReference>
<dbReference type="InterPro" id="IPR000160">
    <property type="entry name" value="GGDEF_dom"/>
</dbReference>
<feature type="domain" description="GGDEF" evidence="9">
    <location>
        <begin position="1102"/>
        <end position="1235"/>
    </location>
</feature>
<evidence type="ECO:0000313" key="11">
    <source>
        <dbReference type="Proteomes" id="UP000737113"/>
    </source>
</evidence>
<dbReference type="Gene3D" id="3.20.20.450">
    <property type="entry name" value="EAL domain"/>
    <property type="match status" value="1"/>
</dbReference>
<keyword evidence="5" id="KW-0732">Signal</keyword>
<dbReference type="EMBL" id="JAAXYH010000004">
    <property type="protein sequence ID" value="NMH65128.1"/>
    <property type="molecule type" value="Genomic_DNA"/>
</dbReference>
<dbReference type="Pfam" id="PF08447">
    <property type="entry name" value="PAS_3"/>
    <property type="match status" value="1"/>
</dbReference>
<dbReference type="InterPro" id="IPR001633">
    <property type="entry name" value="EAL_dom"/>
</dbReference>
<feature type="chain" id="PRO_5037884520" description="cyclic-guanylate-specific phosphodiesterase" evidence="5">
    <location>
        <begin position="26"/>
        <end position="1498"/>
    </location>
</feature>
<comment type="catalytic activity">
    <reaction evidence="4">
        <text>3',3'-c-di-GMP + H2O = 5'-phosphoguanylyl(3'-&gt;5')guanosine + H(+)</text>
        <dbReference type="Rhea" id="RHEA:24902"/>
        <dbReference type="ChEBI" id="CHEBI:15377"/>
        <dbReference type="ChEBI" id="CHEBI:15378"/>
        <dbReference type="ChEBI" id="CHEBI:58754"/>
        <dbReference type="ChEBI" id="CHEBI:58805"/>
        <dbReference type="EC" id="3.1.4.52"/>
    </reaction>
    <physiologicalReaction direction="left-to-right" evidence="4">
        <dbReference type="Rhea" id="RHEA:24903"/>
    </physiologicalReaction>
</comment>
<dbReference type="CDD" id="cd01949">
    <property type="entry name" value="GGDEF"/>
    <property type="match status" value="1"/>
</dbReference>
<keyword evidence="11" id="KW-1185">Reference proteome</keyword>
<proteinExistence type="predicted"/>
<comment type="caution">
    <text evidence="10">The sequence shown here is derived from an EMBL/GenBank/DDBJ whole genome shotgun (WGS) entry which is preliminary data.</text>
</comment>
<evidence type="ECO:0000259" key="8">
    <source>
        <dbReference type="PROSITE" id="PS50883"/>
    </source>
</evidence>
<dbReference type="SMART" id="SM00267">
    <property type="entry name" value="GGDEF"/>
    <property type="match status" value="1"/>
</dbReference>
<dbReference type="InterPro" id="IPR011123">
    <property type="entry name" value="Y_Y_Y"/>
</dbReference>
<dbReference type="Gene3D" id="3.30.70.270">
    <property type="match status" value="1"/>
</dbReference>
<dbReference type="InterPro" id="IPR000700">
    <property type="entry name" value="PAS-assoc_C"/>
</dbReference>
<dbReference type="PROSITE" id="PS50113">
    <property type="entry name" value="PAC"/>
    <property type="match status" value="2"/>
</dbReference>
<dbReference type="InterPro" id="IPR013783">
    <property type="entry name" value="Ig-like_fold"/>
</dbReference>
<evidence type="ECO:0000256" key="5">
    <source>
        <dbReference type="SAM" id="SignalP"/>
    </source>
</evidence>
<dbReference type="PROSITE" id="PS50112">
    <property type="entry name" value="PAS"/>
    <property type="match status" value="1"/>
</dbReference>
<evidence type="ECO:0000256" key="2">
    <source>
        <dbReference type="ARBA" id="ARBA00012282"/>
    </source>
</evidence>
<feature type="domain" description="PAC" evidence="7">
    <location>
        <begin position="1020"/>
        <end position="1070"/>
    </location>
</feature>
<dbReference type="Gene3D" id="2.60.40.10">
    <property type="entry name" value="Immunoglobulins"/>
    <property type="match status" value="1"/>
</dbReference>
<protein>
    <recommendedName>
        <fullName evidence="2">cyclic-guanylate-specific phosphodiesterase</fullName>
        <ecNumber evidence="2">3.1.4.52</ecNumber>
    </recommendedName>
</protein>
<dbReference type="Pfam" id="PF13426">
    <property type="entry name" value="PAS_9"/>
    <property type="match status" value="1"/>
</dbReference>
<dbReference type="PROSITE" id="PS50883">
    <property type="entry name" value="EAL"/>
    <property type="match status" value="1"/>
</dbReference>
<name>A0A972FXM2_9GAMM</name>
<dbReference type="InterPro" id="IPR013655">
    <property type="entry name" value="PAS_fold_3"/>
</dbReference>
<evidence type="ECO:0000256" key="1">
    <source>
        <dbReference type="ARBA" id="ARBA00001946"/>
    </source>
</evidence>
<evidence type="ECO:0000259" key="7">
    <source>
        <dbReference type="PROSITE" id="PS50113"/>
    </source>
</evidence>
<evidence type="ECO:0000259" key="6">
    <source>
        <dbReference type="PROSITE" id="PS50112"/>
    </source>
</evidence>
<dbReference type="InterPro" id="IPR000014">
    <property type="entry name" value="PAS"/>
</dbReference>
<keyword evidence="3" id="KW-0973">c-di-GMP</keyword>
<dbReference type="PANTHER" id="PTHR44757">
    <property type="entry name" value="DIGUANYLATE CYCLASE DGCP"/>
    <property type="match status" value="1"/>
</dbReference>
<dbReference type="InterPro" id="IPR043128">
    <property type="entry name" value="Rev_trsase/Diguanyl_cyclase"/>
</dbReference>
<dbReference type="CDD" id="cd00130">
    <property type="entry name" value="PAS"/>
    <property type="match status" value="2"/>
</dbReference>
<dbReference type="Gene3D" id="3.30.450.20">
    <property type="entry name" value="PAS domain"/>
    <property type="match status" value="2"/>
</dbReference>
<dbReference type="Gene3D" id="2.130.10.10">
    <property type="entry name" value="YVTN repeat-like/Quinoprotein amine dehydrogenase"/>
    <property type="match status" value="3"/>
</dbReference>
<dbReference type="SUPFAM" id="SSF55785">
    <property type="entry name" value="PYP-like sensor domain (PAS domain)"/>
    <property type="match status" value="2"/>
</dbReference>
<dbReference type="GO" id="GO:0071732">
    <property type="term" value="P:cellular response to nitric oxide"/>
    <property type="evidence" value="ECO:0007669"/>
    <property type="project" value="UniProtKB-ARBA"/>
</dbReference>
<dbReference type="NCBIfam" id="TIGR00229">
    <property type="entry name" value="sensory_box"/>
    <property type="match status" value="2"/>
</dbReference>
<dbReference type="SUPFAM" id="SSF55073">
    <property type="entry name" value="Nucleotide cyclase"/>
    <property type="match status" value="1"/>
</dbReference>